<accession>A0ABU1QMH1</accession>
<name>A0ABU1QMH1_9BACL</name>
<comment type="caution">
    <text evidence="1">The sequence shown here is derived from an EMBL/GenBank/DDBJ whole genome shotgun (WGS) entry which is preliminary data.</text>
</comment>
<gene>
    <name evidence="1" type="ORF">J2W98_004700</name>
</gene>
<dbReference type="RefSeq" id="WP_310168987.1">
    <property type="nucleotide sequence ID" value="NZ_JAVDUG010000007.1"/>
</dbReference>
<organism evidence="1 2">
    <name type="scientific">Paenibacillus peoriae</name>
    <dbReference type="NCBI Taxonomy" id="59893"/>
    <lineage>
        <taxon>Bacteria</taxon>
        <taxon>Bacillati</taxon>
        <taxon>Bacillota</taxon>
        <taxon>Bacilli</taxon>
        <taxon>Bacillales</taxon>
        <taxon>Paenibacillaceae</taxon>
        <taxon>Paenibacillus</taxon>
    </lineage>
</organism>
<keyword evidence="2" id="KW-1185">Reference proteome</keyword>
<sequence length="200" mass="23986">MNLIQIRSRLELTSFKNNDSEFPVQIQEVLAMHIDAGLELWFTKDRICVLKTYTSNHQFLLNWREDQIIISHLLDYLPFNYKNNLYFILFLDMDSKLMFSDIPLEMNRVEKNSKVCRKYVLHCEEDLERVPFLQQKQINIKREQDYELKFKNELLNNNSLDPKTLRIVEGYFEIGKLKKENKTVDNKNFILKFLKGDVLA</sequence>
<dbReference type="EMBL" id="JAVDUG010000007">
    <property type="protein sequence ID" value="MDR6780405.1"/>
    <property type="molecule type" value="Genomic_DNA"/>
</dbReference>
<dbReference type="Pfam" id="PF20289">
    <property type="entry name" value="MComp1"/>
    <property type="match status" value="1"/>
</dbReference>
<evidence type="ECO:0000313" key="1">
    <source>
        <dbReference type="EMBL" id="MDR6780405.1"/>
    </source>
</evidence>
<proteinExistence type="predicted"/>
<dbReference type="InterPro" id="IPR046905">
    <property type="entry name" value="ABC-3C_MC1"/>
</dbReference>
<reference evidence="1 2" key="1">
    <citation type="submission" date="2023-07" db="EMBL/GenBank/DDBJ databases">
        <title>Sorghum-associated microbial communities from plants grown in Nebraska, USA.</title>
        <authorList>
            <person name="Schachtman D."/>
        </authorList>
    </citation>
    <scope>NUCLEOTIDE SEQUENCE [LARGE SCALE GENOMIC DNA]</scope>
    <source>
        <strain evidence="1 2">BE143</strain>
    </source>
</reference>
<dbReference type="Proteomes" id="UP001266807">
    <property type="component" value="Unassembled WGS sequence"/>
</dbReference>
<evidence type="ECO:0000313" key="2">
    <source>
        <dbReference type="Proteomes" id="UP001266807"/>
    </source>
</evidence>
<protein>
    <submittedName>
        <fullName evidence="1">Uncharacterized protein</fullName>
    </submittedName>
</protein>